<reference evidence="2" key="1">
    <citation type="submission" date="2024-04" db="EMBL/GenBank/DDBJ databases">
        <authorList>
            <person name="Shaw F."/>
            <person name="Minotto A."/>
        </authorList>
    </citation>
    <scope>NUCLEOTIDE SEQUENCE [LARGE SCALE GENOMIC DNA]</scope>
</reference>
<gene>
    <name evidence="1" type="ORF">GFSPODELE1_LOCUS2693</name>
</gene>
<accession>A0ABP1CXH9</accession>
<proteinExistence type="predicted"/>
<dbReference type="Proteomes" id="UP001497453">
    <property type="component" value="Chromosome 11"/>
</dbReference>
<sequence>MDYFASFPDHNYLPFTASGDLPFDFASHVQPLLDPVLPSPPAAQPALHAVSVVDVQLSHEDMVYYVQNEDLVDDSISYLKLVITDDDQRATNSNPPQLHLHTGQGQDSKGTIESIILRHVNLVWIPGTFHPLRVLELSNRNRDNAGLPSMYDLRQILAFSPNLEHLSLCNAGPMRNEDSPSAILPPGPCNFPASLRSIYLEREPIDIAYILSNLILPETTNIICKTTFDTSFHDDEIRECLPDDLTGLGIVAHMKTVVFSWGPNVNGSLIEAFIHDDVSPLNISVARTHPHLSIRYEYEDLEDMWDIVNSFAARTIDALPSTFLREITNLHIRCDLLSVEETHWISALEDLHCITHLTFTNYKDTRRAIQPDTGAFLMTLALRAFDAKEPKVLCPQLQHFTLFGLVADTGI</sequence>
<name>A0ABP1CXH9_9APHY</name>
<dbReference type="EMBL" id="OZ037954">
    <property type="protein sequence ID" value="CAL1699472.1"/>
    <property type="molecule type" value="Genomic_DNA"/>
</dbReference>
<evidence type="ECO:0000313" key="1">
    <source>
        <dbReference type="EMBL" id="CAL1699472.1"/>
    </source>
</evidence>
<organism evidence="1 2">
    <name type="scientific">Somion occarium</name>
    <dbReference type="NCBI Taxonomy" id="3059160"/>
    <lineage>
        <taxon>Eukaryota</taxon>
        <taxon>Fungi</taxon>
        <taxon>Dikarya</taxon>
        <taxon>Basidiomycota</taxon>
        <taxon>Agaricomycotina</taxon>
        <taxon>Agaricomycetes</taxon>
        <taxon>Polyporales</taxon>
        <taxon>Cerrenaceae</taxon>
        <taxon>Somion</taxon>
    </lineage>
</organism>
<evidence type="ECO:0000313" key="2">
    <source>
        <dbReference type="Proteomes" id="UP001497453"/>
    </source>
</evidence>
<keyword evidence="2" id="KW-1185">Reference proteome</keyword>
<protein>
    <submittedName>
        <fullName evidence="1">Uncharacterized protein</fullName>
    </submittedName>
</protein>